<dbReference type="AlphaFoldDB" id="A0A3N4MCX7"/>
<dbReference type="InParanoid" id="A0A3N4MCX7"/>
<keyword evidence="3" id="KW-1185">Reference proteome</keyword>
<gene>
    <name evidence="2" type="ORF">L211DRAFT_41390</name>
</gene>
<dbReference type="Proteomes" id="UP000267821">
    <property type="component" value="Unassembled WGS sequence"/>
</dbReference>
<protein>
    <submittedName>
        <fullName evidence="2">Uncharacterized protein</fullName>
    </submittedName>
</protein>
<dbReference type="EMBL" id="ML121527">
    <property type="protein sequence ID" value="RPB29781.1"/>
    <property type="molecule type" value="Genomic_DNA"/>
</dbReference>
<evidence type="ECO:0000313" key="3">
    <source>
        <dbReference type="Proteomes" id="UP000267821"/>
    </source>
</evidence>
<keyword evidence="1" id="KW-0472">Membrane</keyword>
<keyword evidence="1" id="KW-0812">Transmembrane</keyword>
<sequence length="82" mass="9041">MAKIFVSRFGVISSAPAAAILLILFHVKSHKCPSMFSCVALLRVPISRPSGSFFILVLKLCEMSRPLFPAPFHLVIRGLAWT</sequence>
<name>A0A3N4MCX7_9PEZI</name>
<feature type="transmembrane region" description="Helical" evidence="1">
    <location>
        <begin position="6"/>
        <end position="27"/>
    </location>
</feature>
<accession>A0A3N4MCX7</accession>
<evidence type="ECO:0000313" key="2">
    <source>
        <dbReference type="EMBL" id="RPB29781.1"/>
    </source>
</evidence>
<keyword evidence="1" id="KW-1133">Transmembrane helix</keyword>
<reference evidence="2 3" key="1">
    <citation type="journal article" date="2018" name="Nat. Ecol. Evol.">
        <title>Pezizomycetes genomes reveal the molecular basis of ectomycorrhizal truffle lifestyle.</title>
        <authorList>
            <person name="Murat C."/>
            <person name="Payen T."/>
            <person name="Noel B."/>
            <person name="Kuo A."/>
            <person name="Morin E."/>
            <person name="Chen J."/>
            <person name="Kohler A."/>
            <person name="Krizsan K."/>
            <person name="Balestrini R."/>
            <person name="Da Silva C."/>
            <person name="Montanini B."/>
            <person name="Hainaut M."/>
            <person name="Levati E."/>
            <person name="Barry K.W."/>
            <person name="Belfiori B."/>
            <person name="Cichocki N."/>
            <person name="Clum A."/>
            <person name="Dockter R.B."/>
            <person name="Fauchery L."/>
            <person name="Guy J."/>
            <person name="Iotti M."/>
            <person name="Le Tacon F."/>
            <person name="Lindquist E.A."/>
            <person name="Lipzen A."/>
            <person name="Malagnac F."/>
            <person name="Mello A."/>
            <person name="Molinier V."/>
            <person name="Miyauchi S."/>
            <person name="Poulain J."/>
            <person name="Riccioni C."/>
            <person name="Rubini A."/>
            <person name="Sitrit Y."/>
            <person name="Splivallo R."/>
            <person name="Traeger S."/>
            <person name="Wang M."/>
            <person name="Zifcakova L."/>
            <person name="Wipf D."/>
            <person name="Zambonelli A."/>
            <person name="Paolocci F."/>
            <person name="Nowrousian M."/>
            <person name="Ottonello S."/>
            <person name="Baldrian P."/>
            <person name="Spatafora J.W."/>
            <person name="Henrissat B."/>
            <person name="Nagy L.G."/>
            <person name="Aury J.M."/>
            <person name="Wincker P."/>
            <person name="Grigoriev I.V."/>
            <person name="Bonfante P."/>
            <person name="Martin F.M."/>
        </authorList>
    </citation>
    <scope>NUCLEOTIDE SEQUENCE [LARGE SCALE GENOMIC DNA]</scope>
    <source>
        <strain evidence="2 3">ATCC MYA-4762</strain>
    </source>
</reference>
<proteinExistence type="predicted"/>
<evidence type="ECO:0000256" key="1">
    <source>
        <dbReference type="SAM" id="Phobius"/>
    </source>
</evidence>
<organism evidence="2 3">
    <name type="scientific">Terfezia boudieri ATCC MYA-4762</name>
    <dbReference type="NCBI Taxonomy" id="1051890"/>
    <lineage>
        <taxon>Eukaryota</taxon>
        <taxon>Fungi</taxon>
        <taxon>Dikarya</taxon>
        <taxon>Ascomycota</taxon>
        <taxon>Pezizomycotina</taxon>
        <taxon>Pezizomycetes</taxon>
        <taxon>Pezizales</taxon>
        <taxon>Pezizaceae</taxon>
        <taxon>Terfezia</taxon>
    </lineage>
</organism>